<evidence type="ECO:0000256" key="1">
    <source>
        <dbReference type="SAM" id="MobiDB-lite"/>
    </source>
</evidence>
<proteinExistence type="predicted"/>
<accession>A0A914PFE8</accession>
<evidence type="ECO:0000313" key="3">
    <source>
        <dbReference type="WBParaSite" id="PDA_v2.g14289.t1"/>
    </source>
</evidence>
<evidence type="ECO:0000313" key="2">
    <source>
        <dbReference type="Proteomes" id="UP000887578"/>
    </source>
</evidence>
<protein>
    <submittedName>
        <fullName evidence="3">Uncharacterized protein</fullName>
    </submittedName>
</protein>
<dbReference type="WBParaSite" id="PDA_v2.g14289.t1">
    <property type="protein sequence ID" value="PDA_v2.g14289.t1"/>
    <property type="gene ID" value="PDA_v2.g14289"/>
</dbReference>
<feature type="region of interest" description="Disordered" evidence="1">
    <location>
        <begin position="253"/>
        <end position="300"/>
    </location>
</feature>
<keyword evidence="2" id="KW-1185">Reference proteome</keyword>
<feature type="region of interest" description="Disordered" evidence="1">
    <location>
        <begin position="326"/>
        <end position="347"/>
    </location>
</feature>
<feature type="compositionally biased region" description="Low complexity" evidence="1">
    <location>
        <begin position="330"/>
        <end position="347"/>
    </location>
</feature>
<sequence length="347" mass="38246">MVINIPLYGIQVVTSYNCITKDIVISLRLPLIDGNNGDRNNASSNGCTLTCLTVEFNKNKIDQITFGPSPRPFPPPSGAFHGFNSSLPPPPPPPMLPKPKPLTSPVETPPPLPGKRVSSLRESQTGTIDDNFNQAIDKIDKVITKIHDGLFPNSQHNIPNQFQQPQQQQFQQQQYQQQNQGQQQQVQVQHPPVYNTITPPAIPTRPNTFTTQTNGSHYYYSTQTQWSTSYGFGRQTSLGTTQSSTVTNYSTIQQQQYTTSRTNSAPTTPTTQPQPLSTTTTSLSSSTTTTTKTEPVRKAGEQFNNVVNRAADGIDKGITKVSNIFSSRKNNPNTTQQQQQNTIVKAS</sequence>
<organism evidence="2 3">
    <name type="scientific">Panagrolaimus davidi</name>
    <dbReference type="NCBI Taxonomy" id="227884"/>
    <lineage>
        <taxon>Eukaryota</taxon>
        <taxon>Metazoa</taxon>
        <taxon>Ecdysozoa</taxon>
        <taxon>Nematoda</taxon>
        <taxon>Chromadorea</taxon>
        <taxon>Rhabditida</taxon>
        <taxon>Tylenchina</taxon>
        <taxon>Panagrolaimomorpha</taxon>
        <taxon>Panagrolaimoidea</taxon>
        <taxon>Panagrolaimidae</taxon>
        <taxon>Panagrolaimus</taxon>
    </lineage>
</organism>
<feature type="compositionally biased region" description="Low complexity" evidence="1">
    <location>
        <begin position="253"/>
        <end position="293"/>
    </location>
</feature>
<dbReference type="Proteomes" id="UP000887578">
    <property type="component" value="Unplaced"/>
</dbReference>
<feature type="compositionally biased region" description="Pro residues" evidence="1">
    <location>
        <begin position="87"/>
        <end position="113"/>
    </location>
</feature>
<reference evidence="3" key="1">
    <citation type="submission" date="2022-11" db="UniProtKB">
        <authorList>
            <consortium name="WormBaseParasite"/>
        </authorList>
    </citation>
    <scope>IDENTIFICATION</scope>
</reference>
<name>A0A914PFE8_9BILA</name>
<feature type="region of interest" description="Disordered" evidence="1">
    <location>
        <begin position="150"/>
        <end position="187"/>
    </location>
</feature>
<feature type="compositionally biased region" description="Low complexity" evidence="1">
    <location>
        <begin position="159"/>
        <end position="187"/>
    </location>
</feature>
<feature type="region of interest" description="Disordered" evidence="1">
    <location>
        <begin position="65"/>
        <end position="118"/>
    </location>
</feature>
<dbReference type="AlphaFoldDB" id="A0A914PFE8"/>